<protein>
    <submittedName>
        <fullName evidence="1">Uncharacterized protein</fullName>
    </submittedName>
</protein>
<evidence type="ECO:0000313" key="1">
    <source>
        <dbReference type="EMBL" id="TEB26903.1"/>
    </source>
</evidence>
<proteinExistence type="predicted"/>
<reference evidence="1 2" key="1">
    <citation type="journal article" date="2019" name="Nat. Ecol. Evol.">
        <title>Megaphylogeny resolves global patterns of mushroom evolution.</title>
        <authorList>
            <person name="Varga T."/>
            <person name="Krizsan K."/>
            <person name="Foldi C."/>
            <person name="Dima B."/>
            <person name="Sanchez-Garcia M."/>
            <person name="Sanchez-Ramirez S."/>
            <person name="Szollosi G.J."/>
            <person name="Szarkandi J.G."/>
            <person name="Papp V."/>
            <person name="Albert L."/>
            <person name="Andreopoulos W."/>
            <person name="Angelini C."/>
            <person name="Antonin V."/>
            <person name="Barry K.W."/>
            <person name="Bougher N.L."/>
            <person name="Buchanan P."/>
            <person name="Buyck B."/>
            <person name="Bense V."/>
            <person name="Catcheside P."/>
            <person name="Chovatia M."/>
            <person name="Cooper J."/>
            <person name="Damon W."/>
            <person name="Desjardin D."/>
            <person name="Finy P."/>
            <person name="Geml J."/>
            <person name="Haridas S."/>
            <person name="Hughes K."/>
            <person name="Justo A."/>
            <person name="Karasinski D."/>
            <person name="Kautmanova I."/>
            <person name="Kiss B."/>
            <person name="Kocsube S."/>
            <person name="Kotiranta H."/>
            <person name="LaButti K.M."/>
            <person name="Lechner B.E."/>
            <person name="Liimatainen K."/>
            <person name="Lipzen A."/>
            <person name="Lukacs Z."/>
            <person name="Mihaltcheva S."/>
            <person name="Morgado L.N."/>
            <person name="Niskanen T."/>
            <person name="Noordeloos M.E."/>
            <person name="Ohm R.A."/>
            <person name="Ortiz-Santana B."/>
            <person name="Ovrebo C."/>
            <person name="Racz N."/>
            <person name="Riley R."/>
            <person name="Savchenko A."/>
            <person name="Shiryaev A."/>
            <person name="Soop K."/>
            <person name="Spirin V."/>
            <person name="Szebenyi C."/>
            <person name="Tomsovsky M."/>
            <person name="Tulloss R.E."/>
            <person name="Uehling J."/>
            <person name="Grigoriev I.V."/>
            <person name="Vagvolgyi C."/>
            <person name="Papp T."/>
            <person name="Martin F.M."/>
            <person name="Miettinen O."/>
            <person name="Hibbett D.S."/>
            <person name="Nagy L.G."/>
        </authorList>
    </citation>
    <scope>NUCLEOTIDE SEQUENCE [LARGE SCALE GENOMIC DNA]</scope>
    <source>
        <strain evidence="1 2">FP101781</strain>
    </source>
</reference>
<gene>
    <name evidence="1" type="ORF">FA13DRAFT_1712892</name>
</gene>
<comment type="caution">
    <text evidence="1">The sequence shown here is derived from an EMBL/GenBank/DDBJ whole genome shotgun (WGS) entry which is preliminary data.</text>
</comment>
<sequence>MSCIANLLGYLHKEQNPIVRESCVKTFGSFPVKTVILPATTICYGSAERWEKSVEITEYIAELFRYFFSSHIAPVPGSTWGWTSPGWGQRQVSARWPLPIARILSLERIERKFVQLPRKSTPGPELRNTSHPGTFVPIKRPIKFISAGDSK</sequence>
<dbReference type="AlphaFoldDB" id="A0A4Y7SYG3"/>
<organism evidence="1 2">
    <name type="scientific">Coprinellus micaceus</name>
    <name type="common">Glistening ink-cap mushroom</name>
    <name type="synonym">Coprinus micaceus</name>
    <dbReference type="NCBI Taxonomy" id="71717"/>
    <lineage>
        <taxon>Eukaryota</taxon>
        <taxon>Fungi</taxon>
        <taxon>Dikarya</taxon>
        <taxon>Basidiomycota</taxon>
        <taxon>Agaricomycotina</taxon>
        <taxon>Agaricomycetes</taxon>
        <taxon>Agaricomycetidae</taxon>
        <taxon>Agaricales</taxon>
        <taxon>Agaricineae</taxon>
        <taxon>Psathyrellaceae</taxon>
        <taxon>Coprinellus</taxon>
    </lineage>
</organism>
<name>A0A4Y7SYG3_COPMI</name>
<keyword evidence="2" id="KW-1185">Reference proteome</keyword>
<dbReference type="Proteomes" id="UP000298030">
    <property type="component" value="Unassembled WGS sequence"/>
</dbReference>
<evidence type="ECO:0000313" key="2">
    <source>
        <dbReference type="Proteomes" id="UP000298030"/>
    </source>
</evidence>
<dbReference type="EMBL" id="QPFP01000044">
    <property type="protein sequence ID" value="TEB26903.1"/>
    <property type="molecule type" value="Genomic_DNA"/>
</dbReference>
<accession>A0A4Y7SYG3</accession>